<proteinExistence type="predicted"/>
<reference evidence="2" key="1">
    <citation type="journal article" date="2021" name="PeerJ">
        <title>Extensive microbial diversity within the chicken gut microbiome revealed by metagenomics and culture.</title>
        <authorList>
            <person name="Gilroy R."/>
            <person name="Ravi A."/>
            <person name="Getino M."/>
            <person name="Pursley I."/>
            <person name="Horton D.L."/>
            <person name="Alikhan N.F."/>
            <person name="Baker D."/>
            <person name="Gharbi K."/>
            <person name="Hall N."/>
            <person name="Watson M."/>
            <person name="Adriaenssens E.M."/>
            <person name="Foster-Nyarko E."/>
            <person name="Jarju S."/>
            <person name="Secka A."/>
            <person name="Antonio M."/>
            <person name="Oren A."/>
            <person name="Chaudhuri R.R."/>
            <person name="La Ragione R."/>
            <person name="Hildebrand F."/>
            <person name="Pallen M.J."/>
        </authorList>
    </citation>
    <scope>NUCLEOTIDE SEQUENCE</scope>
    <source>
        <strain evidence="2">ChiHjej13B12-752</strain>
    </source>
</reference>
<feature type="non-terminal residue" evidence="2">
    <location>
        <position position="1"/>
    </location>
</feature>
<protein>
    <submittedName>
        <fullName evidence="2">GH32 C-terminal domain-containing protein</fullName>
    </submittedName>
</protein>
<dbReference type="Gene3D" id="2.60.120.560">
    <property type="entry name" value="Exo-inulinase, domain 1"/>
    <property type="match status" value="1"/>
</dbReference>
<dbReference type="InterPro" id="IPR013320">
    <property type="entry name" value="ConA-like_dom_sf"/>
</dbReference>
<feature type="domain" description="Glycosyl hydrolase family 32 C-terminal" evidence="1">
    <location>
        <begin position="1"/>
        <end position="39"/>
    </location>
</feature>
<organism evidence="2 3">
    <name type="scientific">Candidatus Salinicoccus stercoripullorum</name>
    <dbReference type="NCBI Taxonomy" id="2838756"/>
    <lineage>
        <taxon>Bacteria</taxon>
        <taxon>Bacillati</taxon>
        <taxon>Bacillota</taxon>
        <taxon>Bacilli</taxon>
        <taxon>Bacillales</taxon>
        <taxon>Staphylococcaceae</taxon>
        <taxon>Salinicoccus</taxon>
    </lineage>
</organism>
<dbReference type="AlphaFoldDB" id="A0A9D1QFG1"/>
<accession>A0A9D1QFG1</accession>
<dbReference type="Pfam" id="PF08244">
    <property type="entry name" value="Glyco_hydro_32C"/>
    <property type="match status" value="1"/>
</dbReference>
<evidence type="ECO:0000313" key="3">
    <source>
        <dbReference type="Proteomes" id="UP000823989"/>
    </source>
</evidence>
<gene>
    <name evidence="2" type="ORF">H9891_04180</name>
</gene>
<dbReference type="EMBL" id="DXHR01000011">
    <property type="protein sequence ID" value="HIW12340.1"/>
    <property type="molecule type" value="Genomic_DNA"/>
</dbReference>
<sequence>LFLNDGLFSMTNLIYPEGKIKFLEVFSEGEILEINTLTCTKLKSIW</sequence>
<comment type="caution">
    <text evidence="2">The sequence shown here is derived from an EMBL/GenBank/DDBJ whole genome shotgun (WGS) entry which is preliminary data.</text>
</comment>
<evidence type="ECO:0000259" key="1">
    <source>
        <dbReference type="Pfam" id="PF08244"/>
    </source>
</evidence>
<dbReference type="SUPFAM" id="SSF49899">
    <property type="entry name" value="Concanavalin A-like lectins/glucanases"/>
    <property type="match status" value="1"/>
</dbReference>
<name>A0A9D1QFG1_9STAP</name>
<evidence type="ECO:0000313" key="2">
    <source>
        <dbReference type="EMBL" id="HIW12340.1"/>
    </source>
</evidence>
<dbReference type="Proteomes" id="UP000823989">
    <property type="component" value="Unassembled WGS sequence"/>
</dbReference>
<dbReference type="InterPro" id="IPR013189">
    <property type="entry name" value="Glyco_hydro_32_C"/>
</dbReference>
<reference evidence="2" key="2">
    <citation type="submission" date="2021-04" db="EMBL/GenBank/DDBJ databases">
        <authorList>
            <person name="Gilroy R."/>
        </authorList>
    </citation>
    <scope>NUCLEOTIDE SEQUENCE</scope>
    <source>
        <strain evidence="2">ChiHjej13B12-752</strain>
    </source>
</reference>